<reference evidence="1" key="3">
    <citation type="submission" date="2021-05" db="UniProtKB">
        <authorList>
            <consortium name="EnsemblPlants"/>
        </authorList>
    </citation>
    <scope>IDENTIFICATION</scope>
    <source>
        <strain evidence="1">cv. B73</strain>
    </source>
</reference>
<accession>A0A804MX59</accession>
<dbReference type="EnsemblPlants" id="Zm00001eb118410_T001">
    <property type="protein sequence ID" value="Zm00001eb118410_P001"/>
    <property type="gene ID" value="Zm00001eb118410"/>
</dbReference>
<evidence type="ECO:0000313" key="2">
    <source>
        <dbReference type="Proteomes" id="UP000007305"/>
    </source>
</evidence>
<dbReference type="InParanoid" id="A0A804MX59"/>
<dbReference type="AlphaFoldDB" id="A0A804MX59"/>
<reference evidence="2" key="1">
    <citation type="submission" date="2015-12" db="EMBL/GenBank/DDBJ databases">
        <title>Update maize B73 reference genome by single molecule sequencing technologies.</title>
        <authorList>
            <consortium name="Maize Genome Sequencing Project"/>
            <person name="Ware D."/>
        </authorList>
    </citation>
    <scope>NUCLEOTIDE SEQUENCE [LARGE SCALE GENOMIC DNA]</scope>
    <source>
        <strain evidence="2">cv. B73</strain>
    </source>
</reference>
<dbReference type="Proteomes" id="UP000007305">
    <property type="component" value="Chromosome 2"/>
</dbReference>
<dbReference type="Gramene" id="Zm00001eb118410_T001">
    <property type="protein sequence ID" value="Zm00001eb118410_P001"/>
    <property type="gene ID" value="Zm00001eb118410"/>
</dbReference>
<name>A0A804MX59_MAIZE</name>
<proteinExistence type="predicted"/>
<protein>
    <submittedName>
        <fullName evidence="1">Uncharacterized protein</fullName>
    </submittedName>
</protein>
<keyword evidence="2" id="KW-1185">Reference proteome</keyword>
<organism evidence="1 2">
    <name type="scientific">Zea mays</name>
    <name type="common">Maize</name>
    <dbReference type="NCBI Taxonomy" id="4577"/>
    <lineage>
        <taxon>Eukaryota</taxon>
        <taxon>Viridiplantae</taxon>
        <taxon>Streptophyta</taxon>
        <taxon>Embryophyta</taxon>
        <taxon>Tracheophyta</taxon>
        <taxon>Spermatophyta</taxon>
        <taxon>Magnoliopsida</taxon>
        <taxon>Liliopsida</taxon>
        <taxon>Poales</taxon>
        <taxon>Poaceae</taxon>
        <taxon>PACMAD clade</taxon>
        <taxon>Panicoideae</taxon>
        <taxon>Andropogonodae</taxon>
        <taxon>Andropogoneae</taxon>
        <taxon>Tripsacinae</taxon>
        <taxon>Zea</taxon>
    </lineage>
</organism>
<reference evidence="1" key="2">
    <citation type="submission" date="2019-07" db="EMBL/GenBank/DDBJ databases">
        <authorList>
            <person name="Seetharam A."/>
            <person name="Woodhouse M."/>
            <person name="Cannon E."/>
        </authorList>
    </citation>
    <scope>NUCLEOTIDE SEQUENCE [LARGE SCALE GENOMIC DNA]</scope>
    <source>
        <strain evidence="1">cv. B73</strain>
    </source>
</reference>
<sequence length="632" mass="67316">MCISIYSYTGGRASIRWIDIHLQPTGGSIISYVLRFDRSISYDKQHACMERRLHQSQGVVGMQGEVRLVGLGKLGELDGGHVVVDPLVVLRRATLGVLGELGRQERGPEVRGGAGAGVRGRRRRPWLRGGAEQRRTVSIGVRPVAVRRGAALVVVADALLLHELLGELALLVAAPGTLHEAGAPAAPLVRVVAERVLQALAVQALELVGHVLEVLGAEREGLHLRDGAHRARGLREVEAGVGHERPGEELLAAEVPRAQRDGAEEVGAAAVRGGALQLAADDEEHVADGVALPDDVGVLGAERGDEALADGVQQLLVHLREEGHAADQGQAEVALDLAAEVERQGLEDGLLVDAARGEPLVLEEAAHALLELRRQLAVAHPLLDVPALDAPLLQPHRHGLQVGLHVADEVGEEDEAHDADEDAEDGLALVGAVLQVLAVGTQVPKSPPEAVEVLIDEADPVAVQVEGIAKQSVVIFGVRKHALLLDRAVVMPGLAYGVVPALAVQKAQQAPGRHLCRGAVLARAHLLPARVLALDGEQIPESTEDMACQRVEKQVVRRPRPGSSRHHSTCLDDLGVQGYYEIDSWYVLDQHDHGERVVGAVIGRGCTHSWYNKPDDHLHAYNIGIPCIISAS</sequence>
<evidence type="ECO:0000313" key="1">
    <source>
        <dbReference type="EnsemblPlants" id="Zm00001eb118410_P001"/>
    </source>
</evidence>